<dbReference type="Proteomes" id="UP000683360">
    <property type="component" value="Unassembled WGS sequence"/>
</dbReference>
<reference evidence="2" key="1">
    <citation type="submission" date="2021-03" db="EMBL/GenBank/DDBJ databases">
        <authorList>
            <person name="Bekaert M."/>
        </authorList>
    </citation>
    <scope>NUCLEOTIDE SEQUENCE</scope>
</reference>
<evidence type="ECO:0000259" key="1">
    <source>
        <dbReference type="PROSITE" id="PS50097"/>
    </source>
</evidence>
<name>A0A8S3VQU1_MYTED</name>
<gene>
    <name evidence="2" type="ORF">MEDL_67950</name>
</gene>
<feature type="domain" description="BTB" evidence="1">
    <location>
        <begin position="18"/>
        <end position="87"/>
    </location>
</feature>
<dbReference type="SUPFAM" id="SSF54695">
    <property type="entry name" value="POZ domain"/>
    <property type="match status" value="1"/>
</dbReference>
<dbReference type="Gene3D" id="3.30.710.10">
    <property type="entry name" value="Potassium Channel Kv1.1, Chain A"/>
    <property type="match status" value="1"/>
</dbReference>
<accession>A0A8S3VQU1</accession>
<dbReference type="SMART" id="SM00225">
    <property type="entry name" value="BTB"/>
    <property type="match status" value="1"/>
</dbReference>
<dbReference type="GO" id="GO:0005829">
    <property type="term" value="C:cytosol"/>
    <property type="evidence" value="ECO:0007669"/>
    <property type="project" value="TreeGrafter"/>
</dbReference>
<evidence type="ECO:0000313" key="2">
    <source>
        <dbReference type="EMBL" id="CAG2256656.1"/>
    </source>
</evidence>
<dbReference type="InterPro" id="IPR000210">
    <property type="entry name" value="BTB/POZ_dom"/>
</dbReference>
<dbReference type="PANTHER" id="PTHR45774:SF4">
    <property type="entry name" value="AXUNDEAD, ISOFORM F"/>
    <property type="match status" value="1"/>
</dbReference>
<protein>
    <submittedName>
        <fullName evidence="2">BTBD3_6</fullName>
    </submittedName>
</protein>
<evidence type="ECO:0000313" key="3">
    <source>
        <dbReference type="Proteomes" id="UP000683360"/>
    </source>
</evidence>
<dbReference type="Pfam" id="PF00651">
    <property type="entry name" value="BTB"/>
    <property type="match status" value="1"/>
</dbReference>
<dbReference type="Gene3D" id="1.25.40.420">
    <property type="match status" value="1"/>
</dbReference>
<dbReference type="PROSITE" id="PS50097">
    <property type="entry name" value="BTB"/>
    <property type="match status" value="1"/>
</dbReference>
<comment type="caution">
    <text evidence="2">The sequence shown here is derived from an EMBL/GenBank/DDBJ whole genome shotgun (WGS) entry which is preliminary data.</text>
</comment>
<dbReference type="OrthoDB" id="6083595at2759"/>
<dbReference type="CDD" id="cd14733">
    <property type="entry name" value="BACK"/>
    <property type="match status" value="1"/>
</dbReference>
<sequence length="179" mass="20818">METITDKLTQICLTEEMADVFFSFQDKIVTRLPAHKMILALRSPVFKAMFYGSFPQGEGDIRIEDITLETFQRMMKYLYSDYLQLNSNLVIPSLYAAQKYQIAGLISKCENYLQDNLAVENACKIYSNAKFFTMDTLKNNALQFIADNTIDVFENDDFLFSHRKTSLTFLSLMHFVYKK</sequence>
<dbReference type="InterPro" id="IPR011333">
    <property type="entry name" value="SKP1/BTB/POZ_sf"/>
</dbReference>
<dbReference type="PANTHER" id="PTHR45774">
    <property type="entry name" value="BTB/POZ DOMAIN-CONTAINING"/>
    <property type="match status" value="1"/>
</dbReference>
<dbReference type="GO" id="GO:0022008">
    <property type="term" value="P:neurogenesis"/>
    <property type="evidence" value="ECO:0007669"/>
    <property type="project" value="TreeGrafter"/>
</dbReference>
<organism evidence="2 3">
    <name type="scientific">Mytilus edulis</name>
    <name type="common">Blue mussel</name>
    <dbReference type="NCBI Taxonomy" id="6550"/>
    <lineage>
        <taxon>Eukaryota</taxon>
        <taxon>Metazoa</taxon>
        <taxon>Spiralia</taxon>
        <taxon>Lophotrochozoa</taxon>
        <taxon>Mollusca</taxon>
        <taxon>Bivalvia</taxon>
        <taxon>Autobranchia</taxon>
        <taxon>Pteriomorphia</taxon>
        <taxon>Mytilida</taxon>
        <taxon>Mytiloidea</taxon>
        <taxon>Mytilidae</taxon>
        <taxon>Mytilinae</taxon>
        <taxon>Mytilus</taxon>
    </lineage>
</organism>
<dbReference type="AlphaFoldDB" id="A0A8S3VQU1"/>
<proteinExistence type="predicted"/>
<dbReference type="EMBL" id="CAJPWZ010003308">
    <property type="protein sequence ID" value="CAG2256656.1"/>
    <property type="molecule type" value="Genomic_DNA"/>
</dbReference>
<keyword evidence="3" id="KW-1185">Reference proteome</keyword>